<dbReference type="AlphaFoldDB" id="A0A1H2YZR6"/>
<keyword evidence="3" id="KW-1185">Reference proteome</keyword>
<feature type="transmembrane region" description="Helical" evidence="1">
    <location>
        <begin position="6"/>
        <end position="23"/>
    </location>
</feature>
<accession>A0A1H2YZR6</accession>
<dbReference type="Proteomes" id="UP000198569">
    <property type="component" value="Unassembled WGS sequence"/>
</dbReference>
<gene>
    <name evidence="2" type="ORF">SAMN05444338_10742</name>
</gene>
<keyword evidence="1" id="KW-0812">Transmembrane</keyword>
<dbReference type="STRING" id="229203.SAMN05444338_10742"/>
<evidence type="ECO:0000313" key="2">
    <source>
        <dbReference type="EMBL" id="SDX10577.1"/>
    </source>
</evidence>
<sequence>MEISISVIVGFILGMFFEAWTEPKKKRKAKKRKKNTVQCGSTDLYCFECEMEMSTKEKNGSLYCTNCSLIH</sequence>
<keyword evidence="1" id="KW-1133">Transmembrane helix</keyword>
<keyword evidence="1" id="KW-0472">Membrane</keyword>
<proteinExistence type="predicted"/>
<reference evidence="3" key="1">
    <citation type="submission" date="2016-10" db="EMBL/GenBank/DDBJ databases">
        <authorList>
            <person name="Varghese N."/>
            <person name="Submissions S."/>
        </authorList>
    </citation>
    <scope>NUCLEOTIDE SEQUENCE [LARGE SCALE GENOMIC DNA]</scope>
    <source>
        <strain evidence="3">DSM 15718</strain>
    </source>
</reference>
<dbReference type="EMBL" id="FNMV01000007">
    <property type="protein sequence ID" value="SDX10577.1"/>
    <property type="molecule type" value="Genomic_DNA"/>
</dbReference>
<name>A0A1H2YZR6_9FLAO</name>
<evidence type="ECO:0000313" key="3">
    <source>
        <dbReference type="Proteomes" id="UP000198569"/>
    </source>
</evidence>
<organism evidence="2 3">
    <name type="scientific">Flavobacterium degerlachei</name>
    <dbReference type="NCBI Taxonomy" id="229203"/>
    <lineage>
        <taxon>Bacteria</taxon>
        <taxon>Pseudomonadati</taxon>
        <taxon>Bacteroidota</taxon>
        <taxon>Flavobacteriia</taxon>
        <taxon>Flavobacteriales</taxon>
        <taxon>Flavobacteriaceae</taxon>
        <taxon>Flavobacterium</taxon>
    </lineage>
</organism>
<evidence type="ECO:0000256" key="1">
    <source>
        <dbReference type="SAM" id="Phobius"/>
    </source>
</evidence>
<protein>
    <submittedName>
        <fullName evidence="2">Uncharacterized protein</fullName>
    </submittedName>
</protein>